<feature type="region of interest" description="Disordered" evidence="1">
    <location>
        <begin position="25"/>
        <end position="109"/>
    </location>
</feature>
<accession>A0A240C8D7</accession>
<protein>
    <recommendedName>
        <fullName evidence="8">LPXTG-motif cell wall anchor domain-containing protein</fullName>
    </recommendedName>
</protein>
<evidence type="ECO:0008006" key="8">
    <source>
        <dbReference type="Google" id="ProtNLM"/>
    </source>
</evidence>
<dbReference type="Proteomes" id="UP000652995">
    <property type="component" value="Unassembled WGS sequence"/>
</dbReference>
<dbReference type="EMBL" id="BMCB01000004">
    <property type="protein sequence ID" value="GGA87568.1"/>
    <property type="molecule type" value="Genomic_DNA"/>
</dbReference>
<sequence length="152" mass="16375">MLKKFISTSLITFSLLSIGNFTHAATNNDSDDDTLTANDSTEPPTPTDYDFPQDKAIPIGEQPPFIIVPDEDTNTPTDHDTKVHSSKTLTPSNQSNTSTSQTPQPPHTQLIVLPNTGGVSSTSPFAVYSLLLLGGAFVVYHPLTSMLMKSKL</sequence>
<dbReference type="KEGG" id="smus:C7J88_06125"/>
<dbReference type="AlphaFoldDB" id="A0A240C8D7"/>
<keyword evidence="3" id="KW-0732">Signal</keyword>
<feature type="chain" id="PRO_5030041792" description="LPXTG-motif cell wall anchor domain-containing protein" evidence="3">
    <location>
        <begin position="25"/>
        <end position="152"/>
    </location>
</feature>
<evidence type="ECO:0000313" key="6">
    <source>
        <dbReference type="Proteomes" id="UP000243706"/>
    </source>
</evidence>
<proteinExistence type="predicted"/>
<dbReference type="RefSeq" id="WP_095117774.1">
    <property type="nucleotide sequence ID" value="NZ_BMCB01000004.1"/>
</dbReference>
<feature type="compositionally biased region" description="Low complexity" evidence="1">
    <location>
        <begin position="88"/>
        <end position="109"/>
    </location>
</feature>
<evidence type="ECO:0000256" key="2">
    <source>
        <dbReference type="SAM" id="Phobius"/>
    </source>
</evidence>
<evidence type="ECO:0000256" key="3">
    <source>
        <dbReference type="SAM" id="SignalP"/>
    </source>
</evidence>
<dbReference type="NCBIfam" id="TIGR01167">
    <property type="entry name" value="LPXTG_anchor"/>
    <property type="match status" value="1"/>
</dbReference>
<feature type="transmembrane region" description="Helical" evidence="2">
    <location>
        <begin position="125"/>
        <end position="143"/>
    </location>
</feature>
<evidence type="ECO:0000313" key="4">
    <source>
        <dbReference type="EMBL" id="GGA87568.1"/>
    </source>
</evidence>
<keyword evidence="2" id="KW-1133">Transmembrane helix</keyword>
<reference evidence="5 6" key="2">
    <citation type="submission" date="2017-06" db="EMBL/GenBank/DDBJ databases">
        <authorList>
            <consortium name="Pathogen Informatics"/>
        </authorList>
    </citation>
    <scope>NUCLEOTIDE SEQUENCE [LARGE SCALE GENOMIC DNA]</scope>
    <source>
        <strain evidence="5 6">NCTC13833</strain>
    </source>
</reference>
<dbReference type="Proteomes" id="UP000243706">
    <property type="component" value="Chromosome 1"/>
</dbReference>
<gene>
    <name evidence="4" type="ORF">GCM10007183_09690</name>
    <name evidence="5" type="ORF">SAMEA4412661_01897</name>
</gene>
<evidence type="ECO:0000313" key="5">
    <source>
        <dbReference type="EMBL" id="SNW04215.1"/>
    </source>
</evidence>
<evidence type="ECO:0000313" key="7">
    <source>
        <dbReference type="Proteomes" id="UP000652995"/>
    </source>
</evidence>
<reference evidence="4" key="4">
    <citation type="submission" date="2024-05" db="EMBL/GenBank/DDBJ databases">
        <authorList>
            <person name="Sun Q."/>
            <person name="Sedlacek I."/>
        </authorList>
    </citation>
    <scope>NUCLEOTIDE SEQUENCE</scope>
    <source>
        <strain evidence="4">CCM 4175</strain>
    </source>
</reference>
<evidence type="ECO:0000256" key="1">
    <source>
        <dbReference type="SAM" id="MobiDB-lite"/>
    </source>
</evidence>
<reference evidence="7" key="3">
    <citation type="journal article" date="2019" name="Int. J. Syst. Evol. Microbiol.">
        <title>The Global Catalogue of Microorganisms (GCM) 10K type strain sequencing project: providing services to taxonomists for standard genome sequencing and annotation.</title>
        <authorList>
            <consortium name="The Broad Institute Genomics Platform"/>
            <consortium name="The Broad Institute Genome Sequencing Center for Infectious Disease"/>
            <person name="Wu L."/>
            <person name="Ma J."/>
        </authorList>
    </citation>
    <scope>NUCLEOTIDE SEQUENCE [LARGE SCALE GENOMIC DNA]</scope>
    <source>
        <strain evidence="7">CCM 4175</strain>
    </source>
</reference>
<feature type="signal peptide" evidence="3">
    <location>
        <begin position="1"/>
        <end position="24"/>
    </location>
</feature>
<reference evidence="4" key="1">
    <citation type="journal article" date="2014" name="Int. J. Syst. Evol. Microbiol.">
        <title>Complete genome of a new Firmicutes species belonging to the dominant human colonic microbiota ('Ruminococcus bicirculans') reveals two chromosomes and a selective capacity to utilize plant glucans.</title>
        <authorList>
            <consortium name="NISC Comparative Sequencing Program"/>
            <person name="Wegmann U."/>
            <person name="Louis P."/>
            <person name="Goesmann A."/>
            <person name="Henrissat B."/>
            <person name="Duncan S.H."/>
            <person name="Flint H.J."/>
        </authorList>
    </citation>
    <scope>NUCLEOTIDE SEQUENCE</scope>
    <source>
        <strain evidence="4">CCM 4175</strain>
    </source>
</reference>
<dbReference type="EMBL" id="LT906464">
    <property type="protein sequence ID" value="SNW04215.1"/>
    <property type="molecule type" value="Genomic_DNA"/>
</dbReference>
<organism evidence="5 6">
    <name type="scientific">Staphylococcus muscae</name>
    <dbReference type="NCBI Taxonomy" id="1294"/>
    <lineage>
        <taxon>Bacteria</taxon>
        <taxon>Bacillati</taxon>
        <taxon>Bacillota</taxon>
        <taxon>Bacilli</taxon>
        <taxon>Bacillales</taxon>
        <taxon>Staphylococcaceae</taxon>
        <taxon>Staphylococcus</taxon>
    </lineage>
</organism>
<name>A0A240C8D7_9STAP</name>
<keyword evidence="2" id="KW-0472">Membrane</keyword>
<keyword evidence="2" id="KW-0812">Transmembrane</keyword>
<keyword evidence="7" id="KW-1185">Reference proteome</keyword>